<dbReference type="PROSITE" id="PS50157">
    <property type="entry name" value="ZINC_FINGER_C2H2_2"/>
    <property type="match status" value="1"/>
</dbReference>
<comment type="caution">
    <text evidence="5">The sequence shown here is derived from an EMBL/GenBank/DDBJ whole genome shotgun (WGS) entry which is preliminary data.</text>
</comment>
<evidence type="ECO:0000256" key="1">
    <source>
        <dbReference type="ARBA" id="ARBA00022737"/>
    </source>
</evidence>
<dbReference type="InterPro" id="IPR002885">
    <property type="entry name" value="PPR_rpt"/>
</dbReference>
<dbReference type="EMBL" id="SDAM02000087">
    <property type="protein sequence ID" value="KAH6831596.1"/>
    <property type="molecule type" value="Genomic_DNA"/>
</dbReference>
<proteinExistence type="predicted"/>
<evidence type="ECO:0000256" key="3">
    <source>
        <dbReference type="PROSITE-ProRule" id="PRU00708"/>
    </source>
</evidence>
<keyword evidence="2" id="KW-0863">Zinc-finger</keyword>
<keyword evidence="1" id="KW-0677">Repeat</keyword>
<organism evidence="5 6">
    <name type="scientific">Perilla frutescens var. hirtella</name>
    <name type="common">Perilla citriodora</name>
    <name type="synonym">Perilla setoyensis</name>
    <dbReference type="NCBI Taxonomy" id="608512"/>
    <lineage>
        <taxon>Eukaryota</taxon>
        <taxon>Viridiplantae</taxon>
        <taxon>Streptophyta</taxon>
        <taxon>Embryophyta</taxon>
        <taxon>Tracheophyta</taxon>
        <taxon>Spermatophyta</taxon>
        <taxon>Magnoliopsida</taxon>
        <taxon>eudicotyledons</taxon>
        <taxon>Gunneridae</taxon>
        <taxon>Pentapetalae</taxon>
        <taxon>asterids</taxon>
        <taxon>lamiids</taxon>
        <taxon>Lamiales</taxon>
        <taxon>Lamiaceae</taxon>
        <taxon>Nepetoideae</taxon>
        <taxon>Elsholtzieae</taxon>
        <taxon>Perilla</taxon>
    </lineage>
</organism>
<feature type="repeat" description="PPR" evidence="3">
    <location>
        <begin position="163"/>
        <end position="197"/>
    </location>
</feature>
<dbReference type="Pfam" id="PF13912">
    <property type="entry name" value="zf-C2H2_6"/>
    <property type="match status" value="1"/>
</dbReference>
<dbReference type="PANTHER" id="PTHR46326">
    <property type="entry name" value="ZINC FINGER PROTEIN ZAT1-RELATED"/>
    <property type="match status" value="1"/>
</dbReference>
<gene>
    <name evidence="5" type="ORF">C2S53_010571</name>
</gene>
<dbReference type="Proteomes" id="UP001190926">
    <property type="component" value="Unassembled WGS sequence"/>
</dbReference>
<dbReference type="GO" id="GO:0006355">
    <property type="term" value="P:regulation of DNA-templated transcription"/>
    <property type="evidence" value="ECO:0007669"/>
    <property type="project" value="InterPro"/>
</dbReference>
<name>A0AAD4P9T8_PERFH</name>
<dbReference type="InterPro" id="IPR013087">
    <property type="entry name" value="Znf_C2H2_type"/>
</dbReference>
<sequence>MRMDCKLCLKRFSNGKALGAHMRSHYAILPLPPKSHELSEPLTESTESCDGRESSADKSLLFGLREKPRKSESGSTQARFKKARGLMNLDDDQEVPVAVSVKNDVSLRKSVFKVPFSVGDYIDSIWDGNGKRCRSVFDYAVKRCVEKGFDLMNGMKKCGIRANGFVYNVLIGGLSKEMRVGDAQKLFDEMSNRNVAPK</sequence>
<dbReference type="GO" id="GO:0008270">
    <property type="term" value="F:zinc ion binding"/>
    <property type="evidence" value="ECO:0007669"/>
    <property type="project" value="UniProtKB-KW"/>
</dbReference>
<dbReference type="PROSITE" id="PS00028">
    <property type="entry name" value="ZINC_FINGER_C2H2_1"/>
    <property type="match status" value="1"/>
</dbReference>
<reference evidence="5 6" key="1">
    <citation type="journal article" date="2021" name="Nat. Commun.">
        <title>Incipient diploidization of the medicinal plant Perilla within 10,000 years.</title>
        <authorList>
            <person name="Zhang Y."/>
            <person name="Shen Q."/>
            <person name="Leng L."/>
            <person name="Zhang D."/>
            <person name="Chen S."/>
            <person name="Shi Y."/>
            <person name="Ning Z."/>
            <person name="Chen S."/>
        </authorList>
    </citation>
    <scope>NUCLEOTIDE SEQUENCE [LARGE SCALE GENOMIC DNA]</scope>
    <source>
        <strain evidence="6">cv. PC099</strain>
    </source>
</reference>
<evidence type="ECO:0000259" key="4">
    <source>
        <dbReference type="PROSITE" id="PS50157"/>
    </source>
</evidence>
<evidence type="ECO:0000256" key="2">
    <source>
        <dbReference type="PROSITE-ProRule" id="PRU00042"/>
    </source>
</evidence>
<dbReference type="Gene3D" id="1.25.40.10">
    <property type="entry name" value="Tetratricopeptide repeat domain"/>
    <property type="match status" value="1"/>
</dbReference>
<dbReference type="PANTHER" id="PTHR46326:SF2">
    <property type="entry name" value="ZINC FINGER PROTEIN ZAT1-RELATED"/>
    <property type="match status" value="1"/>
</dbReference>
<dbReference type="PROSITE" id="PS51375">
    <property type="entry name" value="PPR"/>
    <property type="match status" value="1"/>
</dbReference>
<dbReference type="AlphaFoldDB" id="A0AAD4P9T8"/>
<accession>A0AAD4P9T8</accession>
<evidence type="ECO:0000313" key="5">
    <source>
        <dbReference type="EMBL" id="KAH6831596.1"/>
    </source>
</evidence>
<feature type="domain" description="C2H2-type" evidence="4">
    <location>
        <begin position="3"/>
        <end position="30"/>
    </location>
</feature>
<dbReference type="Pfam" id="PF12854">
    <property type="entry name" value="PPR_1"/>
    <property type="match status" value="1"/>
</dbReference>
<keyword evidence="2" id="KW-0862">Zinc</keyword>
<protein>
    <submittedName>
        <fullName evidence="5">C2H2-like zinc finger protein</fullName>
    </submittedName>
</protein>
<dbReference type="InterPro" id="IPR011990">
    <property type="entry name" value="TPR-like_helical_dom_sf"/>
</dbReference>
<keyword evidence="2" id="KW-0479">Metal-binding</keyword>
<keyword evidence="6" id="KW-1185">Reference proteome</keyword>
<dbReference type="NCBIfam" id="TIGR00756">
    <property type="entry name" value="PPR"/>
    <property type="match status" value="1"/>
</dbReference>
<dbReference type="InterPro" id="IPR044303">
    <property type="entry name" value="ZAT1/4/9"/>
</dbReference>
<evidence type="ECO:0000313" key="6">
    <source>
        <dbReference type="Proteomes" id="UP001190926"/>
    </source>
</evidence>